<reference evidence="3 4" key="1">
    <citation type="submission" date="2018-05" db="EMBL/GenBank/DDBJ databases">
        <title>Rhodobacteraceae gen. nov., sp. nov. isolated from sea water.</title>
        <authorList>
            <person name="Ren Y."/>
        </authorList>
    </citation>
    <scope>NUCLEOTIDE SEQUENCE [LARGE SCALE GENOMIC DNA]</scope>
    <source>
        <strain evidence="3 4">TG-679</strain>
    </source>
</reference>
<evidence type="ECO:0000313" key="4">
    <source>
        <dbReference type="Proteomes" id="UP000245680"/>
    </source>
</evidence>
<sequence length="294" mass="33478">MKDTVFGDTSEAKPLGARLKERAKSVPAQKSRPIIRDVIEAREELADLRREGYTSEDLADLLRAQGIHLAPGTLRNYMAQIARAVAVLDTRGNHDPSVDDIHRVVIRMPKTGNGGTPSKVGSQEDRTSTARPCATDQDDEKRKLFHEHRYQDTLRRMVTDIVDGHGPILRSHLVLEIARKHGFTRAGSEIRKTLEPLLSDLRATPHGDEDMLFWPDEREPVERIAFRGLQVNGNPREWHQVPDPEKLHLMAEIQDSGCADPFEEFRRRVGRKKITRKFRAELEALRARVTSREL</sequence>
<evidence type="ECO:0000313" key="3">
    <source>
        <dbReference type="EMBL" id="PWR01270.1"/>
    </source>
</evidence>
<dbReference type="OrthoDB" id="9757917at2"/>
<feature type="domain" description="DUF3320" evidence="2">
    <location>
        <begin position="145"/>
        <end position="192"/>
    </location>
</feature>
<dbReference type="Proteomes" id="UP000245680">
    <property type="component" value="Unassembled WGS sequence"/>
</dbReference>
<feature type="region of interest" description="Disordered" evidence="1">
    <location>
        <begin position="108"/>
        <end position="137"/>
    </location>
</feature>
<evidence type="ECO:0000256" key="1">
    <source>
        <dbReference type="SAM" id="MobiDB-lite"/>
    </source>
</evidence>
<protein>
    <recommendedName>
        <fullName evidence="2">DUF3320 domain-containing protein</fullName>
    </recommendedName>
</protein>
<comment type="caution">
    <text evidence="3">The sequence shown here is derived from an EMBL/GenBank/DDBJ whole genome shotgun (WGS) entry which is preliminary data.</text>
</comment>
<gene>
    <name evidence="3" type="ORF">DKT77_17840</name>
</gene>
<dbReference type="RefSeq" id="WP_109813026.1">
    <property type="nucleotide sequence ID" value="NZ_QGKU01000055.1"/>
</dbReference>
<dbReference type="EMBL" id="QGKU01000055">
    <property type="protein sequence ID" value="PWR01270.1"/>
    <property type="molecule type" value="Genomic_DNA"/>
</dbReference>
<organism evidence="3 4">
    <name type="scientific">Meridianimarinicoccus roseus</name>
    <dbReference type="NCBI Taxonomy" id="2072018"/>
    <lineage>
        <taxon>Bacteria</taxon>
        <taxon>Pseudomonadati</taxon>
        <taxon>Pseudomonadota</taxon>
        <taxon>Alphaproteobacteria</taxon>
        <taxon>Rhodobacterales</taxon>
        <taxon>Paracoccaceae</taxon>
        <taxon>Meridianimarinicoccus</taxon>
    </lineage>
</organism>
<proteinExistence type="predicted"/>
<accession>A0A2V2L7E3</accession>
<dbReference type="AlphaFoldDB" id="A0A2V2L7E3"/>
<evidence type="ECO:0000259" key="2">
    <source>
        <dbReference type="Pfam" id="PF11784"/>
    </source>
</evidence>
<name>A0A2V2L7E3_9RHOB</name>
<dbReference type="Pfam" id="PF11784">
    <property type="entry name" value="DUF3320"/>
    <property type="match status" value="1"/>
</dbReference>
<keyword evidence="4" id="KW-1185">Reference proteome</keyword>
<dbReference type="InterPro" id="IPR021754">
    <property type="entry name" value="DUF3320"/>
</dbReference>